<evidence type="ECO:0000313" key="2">
    <source>
        <dbReference type="Proteomes" id="UP000244870"/>
    </source>
</evidence>
<proteinExistence type="predicted"/>
<gene>
    <name evidence="1" type="ORF">B6254_0955</name>
</gene>
<name>A0A2S1KQT2_9LACO</name>
<dbReference type="EMBL" id="CP020928">
    <property type="protein sequence ID" value="AWF95362.1"/>
    <property type="molecule type" value="Genomic_DNA"/>
</dbReference>
<dbReference type="Proteomes" id="UP000244870">
    <property type="component" value="Chromosome"/>
</dbReference>
<dbReference type="AlphaFoldDB" id="A0A2S1KQT2"/>
<organism evidence="1 2">
    <name type="scientific">Weissella cibaria</name>
    <dbReference type="NCBI Taxonomy" id="137591"/>
    <lineage>
        <taxon>Bacteria</taxon>
        <taxon>Bacillati</taxon>
        <taxon>Bacillota</taxon>
        <taxon>Bacilli</taxon>
        <taxon>Lactobacillales</taxon>
        <taxon>Lactobacillaceae</taxon>
        <taxon>Weissella</taxon>
    </lineage>
</organism>
<protein>
    <submittedName>
        <fullName evidence="1">Uncharacterized protein</fullName>
    </submittedName>
</protein>
<evidence type="ECO:0000313" key="1">
    <source>
        <dbReference type="EMBL" id="AWF95362.1"/>
    </source>
</evidence>
<sequence>MNKMAKIKILKTSKGTFFSQDGYLWFKVNTKTAHILPFEMKKGSQVSVTTFQYVGQEVFDDQMNKIGIRKLEGGEES</sequence>
<accession>A0A2S1KQT2</accession>
<reference evidence="1 2" key="1">
    <citation type="submission" date="2017-04" db="EMBL/GenBank/DDBJ databases">
        <title>Weissella cibaria strain m2 complete genome.</title>
        <authorList>
            <person name="Pan Q."/>
            <person name="Tan M."/>
            <person name="Yao F."/>
            <person name="Su S."/>
        </authorList>
    </citation>
    <scope>NUCLEOTIDE SEQUENCE [LARGE SCALE GENOMIC DNA]</scope>
    <source>
        <strain evidence="1 2">M2</strain>
    </source>
</reference>